<keyword evidence="2" id="KW-1185">Reference proteome</keyword>
<proteinExistence type="predicted"/>
<evidence type="ECO:0000313" key="1">
    <source>
        <dbReference type="EMBL" id="TYR36955.1"/>
    </source>
</evidence>
<dbReference type="AlphaFoldDB" id="A0A5D4HBQ9"/>
<dbReference type="EMBL" id="VTAV01000003">
    <property type="protein sequence ID" value="TYR36955.1"/>
    <property type="molecule type" value="Genomic_DNA"/>
</dbReference>
<sequence length="396" mass="45121">MKPQHYLTAFIASIGLLLHSCTKIEYHEVENPAYLRVFNNLNYEVNLGDKDLLVPYLTMLIDPEYDQNGVPISAAIVGDFLDKRVRYAAPYPTHSAGSTKRNNPEYPGKENVLVGPILNGFDLSSWAQIPAGSHRIAFYFRPVNDIPFFELTDELKQNIAIEGTYNLQEREIYTLHVLQKDFETKENGLLLRQENFHHLPFSDSLVYMNFYNMSARGFLDSKDRKPDGMTTLEHGMKDEMNVYLSLYPEEATAYNSQTAIQDYYARFLHPVYRNTEEPTVSPYFHFPLLADTTKTITTNMVQQITFLAPGLNFIDMGIGGNVMPKGLCSHLTFYGLNELVSLPSRVNSARFPSMFINTHSGVHNPKSFPAINTIEVVNGEAYLTTIQRKFDPPIYK</sequence>
<protein>
    <submittedName>
        <fullName evidence="1">Uncharacterized protein</fullName>
    </submittedName>
</protein>
<dbReference type="RefSeq" id="WP_148918542.1">
    <property type="nucleotide sequence ID" value="NZ_VTAV01000003.1"/>
</dbReference>
<reference evidence="1 2" key="1">
    <citation type="submission" date="2019-08" db="EMBL/GenBank/DDBJ databases">
        <title>Phlebobacter frassis gen. nov. sp. nov., a new member of family Sphingobacteriaceae isolated from sand fly rearing media.</title>
        <authorList>
            <person name="Kakumanu M.L."/>
            <person name="Marayati B.F."/>
            <person name="Wada-Katsumata A."/>
            <person name="Wasserberg G."/>
            <person name="Schal C."/>
            <person name="Apperson C.S."/>
            <person name="Ponnusamy L."/>
        </authorList>
    </citation>
    <scope>NUCLEOTIDE SEQUENCE [LARGE SCALE GENOMIC DNA]</scope>
    <source>
        <strain evidence="1 2">SSI9</strain>
    </source>
</reference>
<accession>A0A5D4HBQ9</accession>
<organism evidence="1 2">
    <name type="scientific">Sphingobacterium phlebotomi</name>
    <dbReference type="NCBI Taxonomy" id="2605433"/>
    <lineage>
        <taxon>Bacteria</taxon>
        <taxon>Pseudomonadati</taxon>
        <taxon>Bacteroidota</taxon>
        <taxon>Sphingobacteriia</taxon>
        <taxon>Sphingobacteriales</taxon>
        <taxon>Sphingobacteriaceae</taxon>
        <taxon>Sphingobacterium</taxon>
    </lineage>
</organism>
<name>A0A5D4HBQ9_9SPHI</name>
<evidence type="ECO:0000313" key="2">
    <source>
        <dbReference type="Proteomes" id="UP000322362"/>
    </source>
</evidence>
<comment type="caution">
    <text evidence="1">The sequence shown here is derived from an EMBL/GenBank/DDBJ whole genome shotgun (WGS) entry which is preliminary data.</text>
</comment>
<gene>
    <name evidence="1" type="ORF">FXV77_07185</name>
</gene>
<dbReference type="Proteomes" id="UP000322362">
    <property type="component" value="Unassembled WGS sequence"/>
</dbReference>